<feature type="domain" description="MADS-box" evidence="7">
    <location>
        <begin position="4"/>
        <end position="64"/>
    </location>
</feature>
<protein>
    <recommendedName>
        <fullName evidence="7">MADS-box domain-containing protein</fullName>
    </recommendedName>
</protein>
<dbReference type="InterPro" id="IPR036879">
    <property type="entry name" value="TF_MADSbox_sf"/>
</dbReference>
<keyword evidence="4" id="KW-0804">Transcription</keyword>
<feature type="compositionally biased region" description="Basic residues" evidence="6">
    <location>
        <begin position="1"/>
        <end position="10"/>
    </location>
</feature>
<dbReference type="InterPro" id="IPR002100">
    <property type="entry name" value="TF_MADSbox"/>
</dbReference>
<evidence type="ECO:0000256" key="5">
    <source>
        <dbReference type="ARBA" id="ARBA00023242"/>
    </source>
</evidence>
<evidence type="ECO:0000256" key="3">
    <source>
        <dbReference type="ARBA" id="ARBA00023125"/>
    </source>
</evidence>
<feature type="region of interest" description="Disordered" evidence="6">
    <location>
        <begin position="90"/>
        <end position="193"/>
    </location>
</feature>
<feature type="region of interest" description="Disordered" evidence="6">
    <location>
        <begin position="1"/>
        <end position="31"/>
    </location>
</feature>
<dbReference type="GO" id="GO:0003677">
    <property type="term" value="F:DNA binding"/>
    <property type="evidence" value="ECO:0007669"/>
    <property type="project" value="UniProtKB-KW"/>
</dbReference>
<dbReference type="SUPFAM" id="SSF55455">
    <property type="entry name" value="SRF-like"/>
    <property type="match status" value="1"/>
</dbReference>
<comment type="subcellular location">
    <subcellularLocation>
        <location evidence="1">Nucleus</location>
    </subcellularLocation>
</comment>
<keyword evidence="3" id="KW-0238">DNA-binding</keyword>
<keyword evidence="2" id="KW-0805">Transcription regulation</keyword>
<evidence type="ECO:0000256" key="1">
    <source>
        <dbReference type="ARBA" id="ARBA00004123"/>
    </source>
</evidence>
<dbReference type="GO" id="GO:0046983">
    <property type="term" value="F:protein dimerization activity"/>
    <property type="evidence" value="ECO:0007669"/>
    <property type="project" value="InterPro"/>
</dbReference>
<dbReference type="PROSITE" id="PS50066">
    <property type="entry name" value="MADS_BOX_2"/>
    <property type="match status" value="1"/>
</dbReference>
<name>A0A1L7XJT5_9HELO</name>
<feature type="region of interest" description="Disordered" evidence="6">
    <location>
        <begin position="217"/>
        <end position="249"/>
    </location>
</feature>
<dbReference type="Gene3D" id="3.40.1810.10">
    <property type="entry name" value="Transcription factor, MADS-box"/>
    <property type="match status" value="1"/>
</dbReference>
<sequence>MARAARKRQYKLTTEERKKRQEKFRKRSRSLKNKVRQLAEQTDCYVAFIAIDKSGKCQSIRSSNDPSWPPSIDDMIDLYPSGDHAFLPKHGYSATPEGSVHSNMMNAGSDDETEGDTVNPPARAQRRGPATREVVGRWNRRSLGSESRQTRQRLPAGVPATRKRRYRPSSPSSDGDESEYEPPSSTARQRSEECIPVEALESRQTEDKHLRASLEGVLTLGSPSTMQDGEWERSTALQTGSGDEVVGPIGRGAEDAEVLEHGNGENAETMDWQMVDVPDSVPHADEPPPISAPVLKVDPMSIRSIVEGWNRIFQSG</sequence>
<evidence type="ECO:0000256" key="4">
    <source>
        <dbReference type="ARBA" id="ARBA00023163"/>
    </source>
</evidence>
<evidence type="ECO:0000313" key="8">
    <source>
        <dbReference type="EMBL" id="CZR65312.1"/>
    </source>
</evidence>
<dbReference type="GO" id="GO:0005634">
    <property type="term" value="C:nucleus"/>
    <property type="evidence" value="ECO:0007669"/>
    <property type="project" value="UniProtKB-SubCell"/>
</dbReference>
<reference evidence="8 9" key="1">
    <citation type="submission" date="2016-03" db="EMBL/GenBank/DDBJ databases">
        <authorList>
            <person name="Ploux O."/>
        </authorList>
    </citation>
    <scope>NUCLEOTIDE SEQUENCE [LARGE SCALE GENOMIC DNA]</scope>
    <source>
        <strain evidence="8 9">UAMH 11012</strain>
    </source>
</reference>
<evidence type="ECO:0000256" key="2">
    <source>
        <dbReference type="ARBA" id="ARBA00023015"/>
    </source>
</evidence>
<dbReference type="AlphaFoldDB" id="A0A1L7XJT5"/>
<proteinExistence type="predicted"/>
<gene>
    <name evidence="8" type="ORF">PAC_15212</name>
</gene>
<feature type="compositionally biased region" description="Basic residues" evidence="6">
    <location>
        <begin position="20"/>
        <end position="31"/>
    </location>
</feature>
<organism evidence="8 9">
    <name type="scientific">Phialocephala subalpina</name>
    <dbReference type="NCBI Taxonomy" id="576137"/>
    <lineage>
        <taxon>Eukaryota</taxon>
        <taxon>Fungi</taxon>
        <taxon>Dikarya</taxon>
        <taxon>Ascomycota</taxon>
        <taxon>Pezizomycotina</taxon>
        <taxon>Leotiomycetes</taxon>
        <taxon>Helotiales</taxon>
        <taxon>Mollisiaceae</taxon>
        <taxon>Phialocephala</taxon>
        <taxon>Phialocephala fortinii species complex</taxon>
    </lineage>
</organism>
<dbReference type="Proteomes" id="UP000184330">
    <property type="component" value="Unassembled WGS sequence"/>
</dbReference>
<dbReference type="OrthoDB" id="10475512at2759"/>
<evidence type="ECO:0000313" key="9">
    <source>
        <dbReference type="Proteomes" id="UP000184330"/>
    </source>
</evidence>
<dbReference type="GO" id="GO:0045944">
    <property type="term" value="P:positive regulation of transcription by RNA polymerase II"/>
    <property type="evidence" value="ECO:0007669"/>
    <property type="project" value="UniProtKB-ARBA"/>
</dbReference>
<accession>A0A1L7XJT5</accession>
<keyword evidence="9" id="KW-1185">Reference proteome</keyword>
<dbReference type="EMBL" id="FJOG01000030">
    <property type="protein sequence ID" value="CZR65312.1"/>
    <property type="molecule type" value="Genomic_DNA"/>
</dbReference>
<evidence type="ECO:0000256" key="6">
    <source>
        <dbReference type="SAM" id="MobiDB-lite"/>
    </source>
</evidence>
<evidence type="ECO:0000259" key="7">
    <source>
        <dbReference type="PROSITE" id="PS50066"/>
    </source>
</evidence>
<keyword evidence="5" id="KW-0539">Nucleus</keyword>